<name>A0A414R9S8_9FIRM</name>
<reference evidence="1 2" key="1">
    <citation type="submission" date="2018-08" db="EMBL/GenBank/DDBJ databases">
        <title>A genome reference for cultivated species of the human gut microbiota.</title>
        <authorList>
            <person name="Zou Y."/>
            <person name="Xue W."/>
            <person name="Luo G."/>
        </authorList>
    </citation>
    <scope>NUCLEOTIDE SEQUENCE [LARGE SCALE GENOMIC DNA]</scope>
    <source>
        <strain evidence="1 2">AM23-22</strain>
    </source>
</reference>
<sequence length="287" mass="33798">MQNDNCIVGDNVELCSLNSKNRDEYLKVFKIASNFAELFSTSEELWRTMSGMIRTDSDRIVRFAIKNSNGKRICGYINYELTLEFIENIIGQLNNDILFDMQNCKYNKNRILIGLIDIVKNKYVDESGKTLEKYRVASTSKLDRECYTTLLCRNNDLISNTFSEYENGNIEIIEACDKTIENLKNKLVECDRERNIKLESSINRMYSKILAFASMNSFEEYSDSKYQKIMNQISEYKQVVGQDDMIHRFLLFFLEEIEMAVKEKDKEKMETLFTDWVGLKNYVWFKI</sequence>
<dbReference type="EMBL" id="QRHR01000003">
    <property type="protein sequence ID" value="RHF89748.1"/>
    <property type="molecule type" value="Genomic_DNA"/>
</dbReference>
<evidence type="ECO:0000313" key="2">
    <source>
        <dbReference type="Proteomes" id="UP000286186"/>
    </source>
</evidence>
<proteinExistence type="predicted"/>
<gene>
    <name evidence="1" type="ORF">DW652_04570</name>
</gene>
<dbReference type="Proteomes" id="UP000286186">
    <property type="component" value="Unassembled WGS sequence"/>
</dbReference>
<evidence type="ECO:0000313" key="1">
    <source>
        <dbReference type="EMBL" id="RHF89748.1"/>
    </source>
</evidence>
<dbReference type="RefSeq" id="WP_118231499.1">
    <property type="nucleotide sequence ID" value="NZ_CATWJF010000012.1"/>
</dbReference>
<dbReference type="AlphaFoldDB" id="A0A414R9S8"/>
<organism evidence="1 2">
    <name type="scientific">Eubacterium ventriosum</name>
    <dbReference type="NCBI Taxonomy" id="39496"/>
    <lineage>
        <taxon>Bacteria</taxon>
        <taxon>Bacillati</taxon>
        <taxon>Bacillota</taxon>
        <taxon>Clostridia</taxon>
        <taxon>Eubacteriales</taxon>
        <taxon>Eubacteriaceae</taxon>
        <taxon>Eubacterium</taxon>
    </lineage>
</organism>
<accession>A0A414R9S8</accession>
<protein>
    <submittedName>
        <fullName evidence="1">Uncharacterized protein</fullName>
    </submittedName>
</protein>
<comment type="caution">
    <text evidence="1">The sequence shown here is derived from an EMBL/GenBank/DDBJ whole genome shotgun (WGS) entry which is preliminary data.</text>
</comment>